<dbReference type="EMBL" id="CP004374">
    <property type="protein sequence ID" value="AGM27705.1"/>
    <property type="molecule type" value="Genomic_DNA"/>
</dbReference>
<dbReference type="AlphaFoldDB" id="A0AB33A7I7"/>
<name>A0AB33A7I7_9MYCO</name>
<dbReference type="RefSeq" id="WP_016342032.1">
    <property type="nucleotide sequence ID" value="NC_021282.1"/>
</dbReference>
<sequence length="105" mass="10764">MGTVATTGDPVIQMHKGVAASARSAVAGLPTVDSVGMRSGHAGILEAALGETRKSLEELGRVADVGAGGAKGLADQDVENGRKYEGWDSPELQVKGAWHGEVRVI</sequence>
<organism evidence="1 2">
    <name type="scientific">Mycobacteroides abscessus subsp. bolletii 50594</name>
    <dbReference type="NCBI Taxonomy" id="1303024"/>
    <lineage>
        <taxon>Bacteria</taxon>
        <taxon>Bacillati</taxon>
        <taxon>Actinomycetota</taxon>
        <taxon>Actinomycetes</taxon>
        <taxon>Mycobacteriales</taxon>
        <taxon>Mycobacteriaceae</taxon>
        <taxon>Mycobacteroides</taxon>
        <taxon>Mycobacteroides abscessus</taxon>
    </lineage>
</organism>
<gene>
    <name evidence="1" type="ORF">MASS_1103</name>
</gene>
<proteinExistence type="predicted"/>
<reference evidence="1 2" key="1">
    <citation type="journal article" date="2013" name="Genome Announc.">
        <title>Complete Genome Sequence of Mycobacterium massiliense Clinical Strain Asan 50594, Belonging to the Type II Genotype.</title>
        <authorList>
            <person name="Kim B.J."/>
            <person name="Kim B.R."/>
            <person name="Hong S.H."/>
            <person name="Seok S.H."/>
            <person name="Kook Y.H."/>
            <person name="Kim B.J."/>
        </authorList>
    </citation>
    <scope>NUCLEOTIDE SEQUENCE [LARGE SCALE GENOMIC DNA]</scope>
    <source>
        <strain evidence="1 2">50594</strain>
    </source>
</reference>
<dbReference type="Proteomes" id="UP000013961">
    <property type="component" value="Chromosome"/>
</dbReference>
<protein>
    <submittedName>
        <fullName evidence="1">Uncharacterized protein</fullName>
    </submittedName>
</protein>
<evidence type="ECO:0000313" key="2">
    <source>
        <dbReference type="Proteomes" id="UP000013961"/>
    </source>
</evidence>
<accession>A0AB33A7I7</accession>
<evidence type="ECO:0000313" key="1">
    <source>
        <dbReference type="EMBL" id="AGM27705.1"/>
    </source>
</evidence>
<dbReference type="KEGG" id="mabb:MASS_1103"/>